<keyword evidence="2" id="KW-0560">Oxidoreductase</keyword>
<organism evidence="5 6">
    <name type="scientific">Pseudoramibacter porci</name>
    <dbReference type="NCBI Taxonomy" id="2606631"/>
    <lineage>
        <taxon>Bacteria</taxon>
        <taxon>Bacillati</taxon>
        <taxon>Bacillota</taxon>
        <taxon>Clostridia</taxon>
        <taxon>Eubacteriales</taxon>
        <taxon>Eubacteriaceae</taxon>
        <taxon>Pseudoramibacter</taxon>
    </lineage>
</organism>
<dbReference type="EMBL" id="VUMO01000009">
    <property type="protein sequence ID" value="MSS20191.1"/>
    <property type="molecule type" value="Genomic_DNA"/>
</dbReference>
<dbReference type="InterPro" id="IPR029061">
    <property type="entry name" value="THDP-binding"/>
</dbReference>
<reference evidence="5 6" key="1">
    <citation type="submission" date="2019-08" db="EMBL/GenBank/DDBJ databases">
        <title>In-depth cultivation of the pig gut microbiome towards novel bacterial diversity and tailored functional studies.</title>
        <authorList>
            <person name="Wylensek D."/>
            <person name="Hitch T.C.A."/>
            <person name="Clavel T."/>
        </authorList>
    </citation>
    <scope>NUCLEOTIDE SEQUENCE [LARGE SCALE GENOMIC DNA]</scope>
    <source>
        <strain evidence="5 6">RF-744-FAT-4</strain>
    </source>
</reference>
<evidence type="ECO:0000256" key="3">
    <source>
        <dbReference type="ARBA" id="ARBA00023052"/>
    </source>
</evidence>
<dbReference type="CDD" id="cd02000">
    <property type="entry name" value="TPP_E1_PDC_ADC_BCADC"/>
    <property type="match status" value="1"/>
</dbReference>
<dbReference type="Gene3D" id="3.40.50.970">
    <property type="match status" value="1"/>
</dbReference>
<name>A0A7X2NGG0_9FIRM</name>
<sequence>MKFTEELLATMYYRMNQARFFEETLKSISASDKINGVSHLSIGQEAAAVGACMAIDPEDDVVMSFRNHAQAIASGMEIKSMMAEVLGKAVGIDGGLAGSAHLADASVHNLGTSPAPGAGYPVACGAALTHKQKKDGQAVLCFGGDGTLDEGAFYESLNLAKLWKLPVVFLIENNFFSGATAIEDHLAAQDIKAVVEGCGVPAVTVDGNDAIAVAMAVEKARAHAAAGEGPFFIEAQTYRLCGYDTNDLQLYRSVDEQKIWQQHDPITLFEKSLVDDYGMKQNVLDQLKSNASRSVSDALSYAEASNDPAMNDALTPVFA</sequence>
<dbReference type="RefSeq" id="WP_154576574.1">
    <property type="nucleotide sequence ID" value="NZ_VUMO01000009.1"/>
</dbReference>
<dbReference type="Pfam" id="PF00676">
    <property type="entry name" value="E1_dh"/>
    <property type="match status" value="1"/>
</dbReference>
<dbReference type="PANTHER" id="PTHR11516">
    <property type="entry name" value="PYRUVATE DEHYDROGENASE E1 COMPONENT, ALPHA SUBUNIT BACTERIAL AND ORGANELLAR"/>
    <property type="match status" value="1"/>
</dbReference>
<comment type="caution">
    <text evidence="5">The sequence shown here is derived from an EMBL/GenBank/DDBJ whole genome shotgun (WGS) entry which is preliminary data.</text>
</comment>
<feature type="domain" description="Dehydrogenase E1 component" evidence="4">
    <location>
        <begin position="14"/>
        <end position="308"/>
    </location>
</feature>
<evidence type="ECO:0000313" key="5">
    <source>
        <dbReference type="EMBL" id="MSS20191.1"/>
    </source>
</evidence>
<proteinExistence type="predicted"/>
<evidence type="ECO:0000313" key="6">
    <source>
        <dbReference type="Proteomes" id="UP000461754"/>
    </source>
</evidence>
<evidence type="ECO:0000256" key="2">
    <source>
        <dbReference type="ARBA" id="ARBA00023002"/>
    </source>
</evidence>
<dbReference type="InterPro" id="IPR050642">
    <property type="entry name" value="PDH_E1_Alpha_Subunit"/>
</dbReference>
<dbReference type="AlphaFoldDB" id="A0A7X2NGG0"/>
<keyword evidence="6" id="KW-1185">Reference proteome</keyword>
<dbReference type="SUPFAM" id="SSF52518">
    <property type="entry name" value="Thiamin diphosphate-binding fold (THDP-binding)"/>
    <property type="match status" value="1"/>
</dbReference>
<evidence type="ECO:0000256" key="1">
    <source>
        <dbReference type="ARBA" id="ARBA00001964"/>
    </source>
</evidence>
<dbReference type="Proteomes" id="UP000461754">
    <property type="component" value="Unassembled WGS sequence"/>
</dbReference>
<evidence type="ECO:0000259" key="4">
    <source>
        <dbReference type="Pfam" id="PF00676"/>
    </source>
</evidence>
<accession>A0A7X2NGG0</accession>
<dbReference type="GO" id="GO:0004739">
    <property type="term" value="F:pyruvate dehydrogenase (acetyl-transferring) activity"/>
    <property type="evidence" value="ECO:0007669"/>
    <property type="project" value="TreeGrafter"/>
</dbReference>
<keyword evidence="3" id="KW-0786">Thiamine pyrophosphate</keyword>
<protein>
    <submittedName>
        <fullName evidence="5">Thiamine pyrophosphate-dependent dehydrogenase E1 component subunit alpha</fullName>
    </submittedName>
</protein>
<dbReference type="GO" id="GO:0006086">
    <property type="term" value="P:pyruvate decarboxylation to acetyl-CoA"/>
    <property type="evidence" value="ECO:0007669"/>
    <property type="project" value="TreeGrafter"/>
</dbReference>
<comment type="cofactor">
    <cofactor evidence="1">
        <name>thiamine diphosphate</name>
        <dbReference type="ChEBI" id="CHEBI:58937"/>
    </cofactor>
</comment>
<dbReference type="InterPro" id="IPR001017">
    <property type="entry name" value="DH_E1"/>
</dbReference>
<gene>
    <name evidence="5" type="ORF">FYJ52_07255</name>
</gene>
<dbReference type="PANTHER" id="PTHR11516:SF60">
    <property type="entry name" value="PYRUVATE DEHYDROGENASE E1 COMPONENT SUBUNIT ALPHA"/>
    <property type="match status" value="1"/>
</dbReference>